<dbReference type="EMBL" id="GGEC01078492">
    <property type="protein sequence ID" value="MBX58976.1"/>
    <property type="molecule type" value="Transcribed_RNA"/>
</dbReference>
<proteinExistence type="predicted"/>
<dbReference type="AlphaFoldDB" id="A0A2P2PW73"/>
<sequence>MSSQQRKLKDKLKAFIWQEVCASP</sequence>
<evidence type="ECO:0000313" key="1">
    <source>
        <dbReference type="EMBL" id="MBX58976.1"/>
    </source>
</evidence>
<reference evidence="1" key="1">
    <citation type="submission" date="2018-02" db="EMBL/GenBank/DDBJ databases">
        <title>Rhizophora mucronata_Transcriptome.</title>
        <authorList>
            <person name="Meera S.P."/>
            <person name="Sreeshan A."/>
            <person name="Augustine A."/>
        </authorList>
    </citation>
    <scope>NUCLEOTIDE SEQUENCE</scope>
    <source>
        <tissue evidence="1">Leaf</tissue>
    </source>
</reference>
<organism evidence="1">
    <name type="scientific">Rhizophora mucronata</name>
    <name type="common">Asiatic mangrove</name>
    <dbReference type="NCBI Taxonomy" id="61149"/>
    <lineage>
        <taxon>Eukaryota</taxon>
        <taxon>Viridiplantae</taxon>
        <taxon>Streptophyta</taxon>
        <taxon>Embryophyta</taxon>
        <taxon>Tracheophyta</taxon>
        <taxon>Spermatophyta</taxon>
        <taxon>Magnoliopsida</taxon>
        <taxon>eudicotyledons</taxon>
        <taxon>Gunneridae</taxon>
        <taxon>Pentapetalae</taxon>
        <taxon>rosids</taxon>
        <taxon>fabids</taxon>
        <taxon>Malpighiales</taxon>
        <taxon>Rhizophoraceae</taxon>
        <taxon>Rhizophora</taxon>
    </lineage>
</organism>
<protein>
    <submittedName>
        <fullName evidence="1">Uncharacterized protein</fullName>
    </submittedName>
</protein>
<name>A0A2P2PW73_RHIMU</name>
<accession>A0A2P2PW73</accession>